<feature type="compositionally biased region" description="Polar residues" evidence="2">
    <location>
        <begin position="271"/>
        <end position="285"/>
    </location>
</feature>
<protein>
    <recommendedName>
        <fullName evidence="1">HEAT repeat-containing protein 6</fullName>
    </recommendedName>
</protein>
<name>A0A7M7N4Q1_STRPU</name>
<dbReference type="AlphaFoldDB" id="A0A7M7N4Q1"/>
<dbReference type="SUPFAM" id="SSF48371">
    <property type="entry name" value="ARM repeat"/>
    <property type="match status" value="2"/>
</dbReference>
<feature type="region of interest" description="Disordered" evidence="2">
    <location>
        <begin position="271"/>
        <end position="389"/>
    </location>
</feature>
<evidence type="ECO:0000313" key="5">
    <source>
        <dbReference type="Proteomes" id="UP000007110"/>
    </source>
</evidence>
<evidence type="ECO:0000256" key="1">
    <source>
        <dbReference type="ARBA" id="ARBA00015263"/>
    </source>
</evidence>
<dbReference type="Proteomes" id="UP000007110">
    <property type="component" value="Unassembled WGS sequence"/>
</dbReference>
<dbReference type="InParanoid" id="A0A7M7N4Q1"/>
<proteinExistence type="predicted"/>
<dbReference type="GeneID" id="592904"/>
<dbReference type="EnsemblMetazoa" id="XM_030975359">
    <property type="protein sequence ID" value="XP_030831219"/>
    <property type="gene ID" value="LOC592904"/>
</dbReference>
<dbReference type="InterPro" id="IPR025283">
    <property type="entry name" value="DUF4042"/>
</dbReference>
<reference evidence="5" key="1">
    <citation type="submission" date="2015-02" db="EMBL/GenBank/DDBJ databases">
        <title>Genome sequencing for Strongylocentrotus purpuratus.</title>
        <authorList>
            <person name="Murali S."/>
            <person name="Liu Y."/>
            <person name="Vee V."/>
            <person name="English A."/>
            <person name="Wang M."/>
            <person name="Skinner E."/>
            <person name="Han Y."/>
            <person name="Muzny D.M."/>
            <person name="Worley K.C."/>
            <person name="Gibbs R.A."/>
        </authorList>
    </citation>
    <scope>NUCLEOTIDE SEQUENCE</scope>
</reference>
<feature type="compositionally biased region" description="Basic and acidic residues" evidence="2">
    <location>
        <begin position="316"/>
        <end position="332"/>
    </location>
</feature>
<dbReference type="FunCoup" id="A0A7M7N4Q1">
    <property type="interactions" value="1329"/>
</dbReference>
<dbReference type="OMA" id="IQKTSWI"/>
<dbReference type="InterPro" id="IPR011989">
    <property type="entry name" value="ARM-like"/>
</dbReference>
<evidence type="ECO:0000256" key="2">
    <source>
        <dbReference type="SAM" id="MobiDB-lite"/>
    </source>
</evidence>
<feature type="domain" description="DUF4042" evidence="3">
    <location>
        <begin position="393"/>
        <end position="574"/>
    </location>
</feature>
<evidence type="ECO:0000259" key="3">
    <source>
        <dbReference type="Pfam" id="PF13251"/>
    </source>
</evidence>
<evidence type="ECO:0000313" key="4">
    <source>
        <dbReference type="EnsemblMetazoa" id="XP_030831219"/>
    </source>
</evidence>
<dbReference type="InterPro" id="IPR016024">
    <property type="entry name" value="ARM-type_fold"/>
</dbReference>
<organism evidence="4 5">
    <name type="scientific">Strongylocentrotus purpuratus</name>
    <name type="common">Purple sea urchin</name>
    <dbReference type="NCBI Taxonomy" id="7668"/>
    <lineage>
        <taxon>Eukaryota</taxon>
        <taxon>Metazoa</taxon>
        <taxon>Echinodermata</taxon>
        <taxon>Eleutherozoa</taxon>
        <taxon>Echinozoa</taxon>
        <taxon>Echinoidea</taxon>
        <taxon>Euechinoidea</taxon>
        <taxon>Echinacea</taxon>
        <taxon>Camarodonta</taxon>
        <taxon>Echinidea</taxon>
        <taxon>Strongylocentrotidae</taxon>
        <taxon>Strongylocentrotus</taxon>
    </lineage>
</organism>
<feature type="compositionally biased region" description="Basic residues" evidence="2">
    <location>
        <begin position="305"/>
        <end position="315"/>
    </location>
</feature>
<reference evidence="4" key="2">
    <citation type="submission" date="2021-01" db="UniProtKB">
        <authorList>
            <consortium name="EnsemblMetazoa"/>
        </authorList>
    </citation>
    <scope>IDENTIFICATION</scope>
</reference>
<dbReference type="PANTHER" id="PTHR13366:SF0">
    <property type="entry name" value="HEAT REPEAT-CONTAINING PROTEIN 6"/>
    <property type="match status" value="1"/>
</dbReference>
<dbReference type="OrthoDB" id="66533at2759"/>
<dbReference type="Pfam" id="PF13251">
    <property type="entry name" value="DUF4042"/>
    <property type="match status" value="1"/>
</dbReference>
<accession>A0A7M7N4Q1</accession>
<dbReference type="PANTHER" id="PTHR13366">
    <property type="entry name" value="MALARIA ANTIGEN-RELATED"/>
    <property type="match status" value="1"/>
</dbReference>
<feature type="region of interest" description="Disordered" evidence="2">
    <location>
        <begin position="655"/>
        <end position="676"/>
    </location>
</feature>
<feature type="region of interest" description="Disordered" evidence="2">
    <location>
        <begin position="599"/>
        <end position="642"/>
    </location>
</feature>
<dbReference type="KEGG" id="spu:592904"/>
<sequence length="869" mass="94495">MDRKFISEERQKFRACVSKLRNLVPSNNEDSRKTLNALLDEFNSLDYSIYGLIDEDAGQILCQACRIVPLQDNLMVTKVCQLIVIITHQKVKLSKPSTTVLLEFVIGVSKQCVSWMLPDTLRALGAVLYENGPKCETFLEEILMPSPPGLLQKMVLSHDLEVRRTAILCIANACMKSDDGRVISEPLLSLSFDVILSALHTPKPAGCDDYTQVRFLLGCLRGLQNLLSAQKNIHVDHLGSVLAALKSYSLYGLPGIGTNLQIPSTLFPSSLYQTSPSPAKPSTQQKGDDVSEGRGAQGVTPKSSTGRKNKKRGGKKQQEKEQAKQQREKQEESPTVSIKQGGHQPDGTATADGSSNPDTLSFWPSWGRVSSSESEYSDSEGGQVSKLRSASSKVRQASLGCLHSVVKNTDKRQMFGFWSAFVPDSPPTGGHNTQTLFTCMLKDPSPKARVASVAVIMALLDGSKQFLIAADDRVQKKTAFTPFSYTLACTIKEVHRSLLLALLAESFHTTITQIIKCLSMLAMNVPYNHLEAGLLTRIIRALKPFFCHRDSNVRTACLTCVGAVLGASPPLDEVTKLMESSERPKAGGSGTLMLRLQANRSSDNAESPSDESRRDGPGGSGSLADMVGQDPEQASGVPSAGGADVTEQALDRLSLRDGQSASGGPEVSEDRTVNSAAETDSGVRMSWLVTLCSDICLPADTSEYAANSLNERYSIESLPVRIESLQVLTQMVKGYVHIMRGILMHLSHIIIECLSDRDSQIQLHSLKVLEELGKALLEQLDPEVDKSVKLNPPLQPQEAVEVWKKLLSGALPRILQDSSNSVLQSCACDCLSTIGNQVFELLEVSSFSSFTSQTNTIRDVVVKELSANL</sequence>
<keyword evidence="5" id="KW-1185">Reference proteome</keyword>
<dbReference type="RefSeq" id="XP_030831219.1">
    <property type="nucleotide sequence ID" value="XM_030975359.1"/>
</dbReference>
<dbReference type="Gene3D" id="1.25.10.10">
    <property type="entry name" value="Leucine-rich Repeat Variant"/>
    <property type="match status" value="2"/>
</dbReference>
<dbReference type="InterPro" id="IPR052107">
    <property type="entry name" value="HEAT6"/>
</dbReference>